<dbReference type="Pfam" id="PF01973">
    <property type="entry name" value="MptE-like"/>
    <property type="match status" value="1"/>
</dbReference>
<feature type="domain" description="6-hydroxymethylpterin diphosphokinase MptE-like" evidence="2">
    <location>
        <begin position="175"/>
        <end position="344"/>
    </location>
</feature>
<proteinExistence type="predicted"/>
<name>A0ABM8EPM5_9BACT</name>
<evidence type="ECO:0000313" key="4">
    <source>
        <dbReference type="Proteomes" id="UP001317705"/>
    </source>
</evidence>
<organism evidence="3 4">
    <name type="scientific">Geotalea uraniireducens</name>
    <dbReference type="NCBI Taxonomy" id="351604"/>
    <lineage>
        <taxon>Bacteria</taxon>
        <taxon>Pseudomonadati</taxon>
        <taxon>Thermodesulfobacteriota</taxon>
        <taxon>Desulfuromonadia</taxon>
        <taxon>Geobacterales</taxon>
        <taxon>Geobacteraceae</taxon>
        <taxon>Geotalea</taxon>
    </lineage>
</organism>
<dbReference type="RefSeq" id="WP_282000527.1">
    <property type="nucleotide sequence ID" value="NZ_AP027151.1"/>
</dbReference>
<evidence type="ECO:0000313" key="3">
    <source>
        <dbReference type="EMBL" id="BDV44427.1"/>
    </source>
</evidence>
<dbReference type="PANTHER" id="PTHR41786">
    <property type="entry name" value="MOTILITY ACCESSORY FACTOR MAF"/>
    <property type="match status" value="1"/>
</dbReference>
<reference evidence="3 4" key="1">
    <citation type="submission" date="2022-12" db="EMBL/GenBank/DDBJ databases">
        <title>Polyphasic characterization of Geotalea uranireducens NIT-SL11 newly isolated from a complex of sewage sludge and microbially reduced graphene oxide.</title>
        <authorList>
            <person name="Xie L."/>
            <person name="Yoshida N."/>
            <person name="Meng L."/>
        </authorList>
    </citation>
    <scope>NUCLEOTIDE SEQUENCE [LARGE SCALE GENOMIC DNA]</scope>
    <source>
        <strain evidence="3 4">NIT-SL11</strain>
    </source>
</reference>
<evidence type="ECO:0000259" key="2">
    <source>
        <dbReference type="Pfam" id="PF01973"/>
    </source>
</evidence>
<feature type="repeat" description="TPR" evidence="1">
    <location>
        <begin position="755"/>
        <end position="788"/>
    </location>
</feature>
<dbReference type="InterPro" id="IPR011990">
    <property type="entry name" value="TPR-like_helical_dom_sf"/>
</dbReference>
<dbReference type="InterPro" id="IPR019734">
    <property type="entry name" value="TPR_rpt"/>
</dbReference>
<accession>A0ABM8EPM5</accession>
<sequence>MESTENSLGTFLTNDFGDRYLYSVNRNAFNRIGSDALYRSHFGEQLFQEYQLNVIIGTDSGILPTFIAKNGVPIGARYLFVELPEVISVLSGEGMLENLPSEICVVPPESLQEQCRAYNIADYVFLDAVHVHESIAASDANVPDYRTLSWTVNNDIRTIIRATWTSSNASHFILRQLENLTENQVCFSEVLKDAFAGRTAVILAGGPSLKNALPWVKANRDRLVVIAVSRISRILLDEGVVPHIIASVDPQKISFEVSREMLQFPRQSDEVPLFIYSNHASPPLVGQWDGRSVYTGPRFPWRTPLNVDSLAYSGPTVSNYAVSVAVHMGCHTIVLAGVDLCFSADGQTHAAGSNENKVGPDLGQMGLRVETYGEGKADTNQGYAESLTMLGLQATAAAEKGCRLYNCSLNAAKVPGIGYQAVEEIELPTDEFFPAEVIARLAPESTTASRLAHYKKIRKELDRARSKFQQILTLCHEAIECADGLFGRNGRKRDFCHKIRLDKIERKLDRSFTDFSGLVHQFGLKKFRASLKPTMDEMTDEQVETATYEYYEAYLEGTDYVIKVVESVQARIDARIEEQKESPDFVKLVTQWARDEQSGRLFIWQHRNPEGARQLSPTEQELVKGLEAEFTRVMTVERTSQIELLERLHDVKHTRSKALLLYRRGETEELEAMARGLAGHPDQEKALPYHHFVNGLLAEMRDEPAKAVDCYQNLLTEPLHALAEDALLQIANLSIAANDIDNALLAVECLVGISPSYLPPYGELLNVLGRYDEAFNAFNRYLAIAPDDVGNMISLGILCKEAGLVDTARGLFGRVLEKDPMNKAALSLLDDPVAVQS</sequence>
<dbReference type="SUPFAM" id="SSF48452">
    <property type="entry name" value="TPR-like"/>
    <property type="match status" value="1"/>
</dbReference>
<dbReference type="PANTHER" id="PTHR41786:SF1">
    <property type="entry name" value="6-HYDROXYMETHYLPTERIN DIPHOSPHOKINASE MPTE-LIKE DOMAIN-CONTAINING PROTEIN"/>
    <property type="match status" value="1"/>
</dbReference>
<evidence type="ECO:0000256" key="1">
    <source>
        <dbReference type="PROSITE-ProRule" id="PRU00339"/>
    </source>
</evidence>
<keyword evidence="1" id="KW-0802">TPR repeat</keyword>
<dbReference type="InterPro" id="IPR002826">
    <property type="entry name" value="MptE-like"/>
</dbReference>
<protein>
    <recommendedName>
        <fullName evidence="2">6-hydroxymethylpterin diphosphokinase MptE-like domain-containing protein</fullName>
    </recommendedName>
</protein>
<dbReference type="EMBL" id="AP027151">
    <property type="protein sequence ID" value="BDV44427.1"/>
    <property type="molecule type" value="Genomic_DNA"/>
</dbReference>
<dbReference type="Proteomes" id="UP001317705">
    <property type="component" value="Chromosome"/>
</dbReference>
<dbReference type="Gene3D" id="3.90.1480.10">
    <property type="entry name" value="Alpha-2,3-sialyltransferase"/>
    <property type="match status" value="1"/>
</dbReference>
<dbReference type="PROSITE" id="PS50005">
    <property type="entry name" value="TPR"/>
    <property type="match status" value="1"/>
</dbReference>
<keyword evidence="4" id="KW-1185">Reference proteome</keyword>
<dbReference type="Gene3D" id="1.25.40.10">
    <property type="entry name" value="Tetratricopeptide repeat domain"/>
    <property type="match status" value="1"/>
</dbReference>
<gene>
    <name evidence="3" type="ORF">GURASL_33500</name>
</gene>